<organism evidence="1 2">
    <name type="scientific">Smallanthus sonchifolius</name>
    <dbReference type="NCBI Taxonomy" id="185202"/>
    <lineage>
        <taxon>Eukaryota</taxon>
        <taxon>Viridiplantae</taxon>
        <taxon>Streptophyta</taxon>
        <taxon>Embryophyta</taxon>
        <taxon>Tracheophyta</taxon>
        <taxon>Spermatophyta</taxon>
        <taxon>Magnoliopsida</taxon>
        <taxon>eudicotyledons</taxon>
        <taxon>Gunneridae</taxon>
        <taxon>Pentapetalae</taxon>
        <taxon>asterids</taxon>
        <taxon>campanulids</taxon>
        <taxon>Asterales</taxon>
        <taxon>Asteraceae</taxon>
        <taxon>Asteroideae</taxon>
        <taxon>Heliantheae alliance</taxon>
        <taxon>Millerieae</taxon>
        <taxon>Smallanthus</taxon>
    </lineage>
</organism>
<gene>
    <name evidence="1" type="ORF">L1987_10390</name>
</gene>
<reference evidence="1 2" key="2">
    <citation type="journal article" date="2022" name="Mol. Ecol. Resour.">
        <title>The genomes of chicory, endive, great burdock and yacon provide insights into Asteraceae paleo-polyploidization history and plant inulin production.</title>
        <authorList>
            <person name="Fan W."/>
            <person name="Wang S."/>
            <person name="Wang H."/>
            <person name="Wang A."/>
            <person name="Jiang F."/>
            <person name="Liu H."/>
            <person name="Zhao H."/>
            <person name="Xu D."/>
            <person name="Zhang Y."/>
        </authorList>
    </citation>
    <scope>NUCLEOTIDE SEQUENCE [LARGE SCALE GENOMIC DNA]</scope>
    <source>
        <strain evidence="2">cv. Yunnan</strain>
        <tissue evidence="1">Leaves</tissue>
    </source>
</reference>
<accession>A0ACB9JRY7</accession>
<protein>
    <submittedName>
        <fullName evidence="1">Uncharacterized protein</fullName>
    </submittedName>
</protein>
<sequence>MSVNDCSSSSSSTVRILYQTVQLSIKQVDSLMKVELLLSQDRDVGNLCGRYNLKISCEDILLIATPLKG</sequence>
<evidence type="ECO:0000313" key="1">
    <source>
        <dbReference type="EMBL" id="KAI3822792.1"/>
    </source>
</evidence>
<keyword evidence="2" id="KW-1185">Reference proteome</keyword>
<proteinExistence type="predicted"/>
<reference evidence="2" key="1">
    <citation type="journal article" date="2022" name="Mol. Ecol. Resour.">
        <title>The genomes of chicory, endive, great burdock and yacon provide insights into Asteraceae palaeo-polyploidization history and plant inulin production.</title>
        <authorList>
            <person name="Fan W."/>
            <person name="Wang S."/>
            <person name="Wang H."/>
            <person name="Wang A."/>
            <person name="Jiang F."/>
            <person name="Liu H."/>
            <person name="Zhao H."/>
            <person name="Xu D."/>
            <person name="Zhang Y."/>
        </authorList>
    </citation>
    <scope>NUCLEOTIDE SEQUENCE [LARGE SCALE GENOMIC DNA]</scope>
    <source>
        <strain evidence="2">cv. Yunnan</strain>
    </source>
</reference>
<name>A0ACB9JRY7_9ASTR</name>
<dbReference type="EMBL" id="CM042020">
    <property type="protein sequence ID" value="KAI3822792.1"/>
    <property type="molecule type" value="Genomic_DNA"/>
</dbReference>
<comment type="caution">
    <text evidence="1">The sequence shown here is derived from an EMBL/GenBank/DDBJ whole genome shotgun (WGS) entry which is preliminary data.</text>
</comment>
<evidence type="ECO:0000313" key="2">
    <source>
        <dbReference type="Proteomes" id="UP001056120"/>
    </source>
</evidence>
<dbReference type="Proteomes" id="UP001056120">
    <property type="component" value="Linkage Group LG03"/>
</dbReference>